<dbReference type="EMBL" id="JH597761">
    <property type="protein sequence ID" value="EHP70050.1"/>
    <property type="molecule type" value="Genomic_DNA"/>
</dbReference>
<protein>
    <submittedName>
        <fullName evidence="1">Uncharacterized protein</fullName>
    </submittedName>
</protein>
<dbReference type="STRING" id="671065.MetMK1DRAFT_00005520"/>
<evidence type="ECO:0000313" key="1">
    <source>
        <dbReference type="EMBL" id="EHP70050.1"/>
    </source>
</evidence>
<dbReference type="Proteomes" id="UP000003980">
    <property type="component" value="Unassembled WGS sequence"/>
</dbReference>
<accession>H2C1C9</accession>
<keyword evidence="2" id="KW-1185">Reference proteome</keyword>
<organism evidence="1 2">
    <name type="scientific">Metallosphaera yellowstonensis MK1</name>
    <dbReference type="NCBI Taxonomy" id="671065"/>
    <lineage>
        <taxon>Archaea</taxon>
        <taxon>Thermoproteota</taxon>
        <taxon>Thermoprotei</taxon>
        <taxon>Sulfolobales</taxon>
        <taxon>Sulfolobaceae</taxon>
        <taxon>Metallosphaera</taxon>
    </lineage>
</organism>
<sequence length="197" mass="22050">MAEDLEHLDEIVNVVEPETRLPVVKLGLVNLSRGDMPMLHYTPPSPFTPPILVIYVAIQLNKGGKVSVERYYLSEEINRRLEEGVRLPGEAEVPPLNIEEGHYASLAKTFLTLAKSSDDVVMRLSFALGSVEHLALHLAGELEPGPELYPRAIRKMMETELYSVFSAILDDMFELFLYGKTPRLPKVLSSLSKVFGE</sequence>
<evidence type="ECO:0000313" key="2">
    <source>
        <dbReference type="Proteomes" id="UP000003980"/>
    </source>
</evidence>
<dbReference type="eggNOG" id="arCOG01852">
    <property type="taxonomic scope" value="Archaea"/>
</dbReference>
<dbReference type="HOGENOM" id="CLU_1381429_0_0_2"/>
<name>H2C1C9_9CREN</name>
<gene>
    <name evidence="1" type="ORF">MetMK1DRAFT_00005520</name>
</gene>
<proteinExistence type="predicted"/>
<reference evidence="1 2" key="1">
    <citation type="submission" date="2012-01" db="EMBL/GenBank/DDBJ databases">
        <title>Improved High-Quality Draft sequence of Metallosphaera yellowstonensis MK1.</title>
        <authorList>
            <consortium name="US DOE Joint Genome Institute"/>
            <person name="Lucas S."/>
            <person name="Han J."/>
            <person name="Cheng J.-F."/>
            <person name="Goodwin L."/>
            <person name="Pitluck S."/>
            <person name="Peters L."/>
            <person name="Teshima H."/>
            <person name="Detter J.C."/>
            <person name="Han C."/>
            <person name="Tapia R."/>
            <person name="Land M."/>
            <person name="Hauser L."/>
            <person name="Kyrpides N."/>
            <person name="Kozubal M."/>
            <person name="Macur R.E."/>
            <person name="Jay Z."/>
            <person name="Inskeep W."/>
            <person name="Woyke T."/>
        </authorList>
    </citation>
    <scope>NUCLEOTIDE SEQUENCE [LARGE SCALE GENOMIC DNA]</scope>
    <source>
        <strain evidence="1 2">MK1</strain>
    </source>
</reference>
<dbReference type="AlphaFoldDB" id="H2C1C9"/>